<name>A0AA86GMR3_9SPHN</name>
<gene>
    <name evidence="1" type="ORF">SGRAN_2538</name>
</gene>
<proteinExistence type="predicted"/>
<keyword evidence="2" id="KW-1185">Reference proteome</keyword>
<dbReference type="EMBL" id="CP012199">
    <property type="protein sequence ID" value="AMG74896.1"/>
    <property type="molecule type" value="Genomic_DNA"/>
</dbReference>
<dbReference type="AlphaFoldDB" id="A0AA86GMR3"/>
<evidence type="ECO:0000313" key="2">
    <source>
        <dbReference type="Proteomes" id="UP000058599"/>
    </source>
</evidence>
<dbReference type="Proteomes" id="UP000058599">
    <property type="component" value="Chromosome"/>
</dbReference>
<evidence type="ECO:0000313" key="1">
    <source>
        <dbReference type="EMBL" id="AMG74896.1"/>
    </source>
</evidence>
<accession>A0AA86GMR3</accession>
<organism evidence="1 2">
    <name type="scientific">Sphingopyxis granuli</name>
    <dbReference type="NCBI Taxonomy" id="267128"/>
    <lineage>
        <taxon>Bacteria</taxon>
        <taxon>Pseudomonadati</taxon>
        <taxon>Pseudomonadota</taxon>
        <taxon>Alphaproteobacteria</taxon>
        <taxon>Sphingomonadales</taxon>
        <taxon>Sphingomonadaceae</taxon>
        <taxon>Sphingopyxis</taxon>
    </lineage>
</organism>
<sequence>MTECCGIPMTFETLSERLRVVAVRALAFCKERYGSNGVKIEEGIDDAIMWRPSFYLKVGKFKLIAVEVEDNLYPGSLKGAAHDISHYDFPIAVYQACTLEAYLGDPNHKNINLLKNHGFGIITVDEDGNAVIQHSCVPLAQHISPDSFERAISKLSPKMKVAFRSAYAVYQTSETQGLQDAGQIIEAILTSIADQAVKKGDLTASSSGGALANRIDNMYGAQPLAGHRAALGGAREFVQEFRNTASHPAKSAKQAAEKIRKCREGFLDAINIASKLRALAKAKGYTIKLHVG</sequence>
<dbReference type="KEGG" id="sgi:SGRAN_2538"/>
<reference evidence="1 2" key="1">
    <citation type="journal article" date="2016" name="BMC Genomics">
        <title>Genomic analysis of the nitrate-respiring Sphingopyxis granuli (formerly Sphingomonas macrogoltabida) strain TFA.</title>
        <authorList>
            <person name="Garcia-Romero I."/>
            <person name="Perez-Pulido A.J."/>
            <person name="Gonzalez-Flores Y.E."/>
            <person name="Reyes-Ramirez F."/>
            <person name="Santero E."/>
            <person name="Floriano B."/>
        </authorList>
    </citation>
    <scope>NUCLEOTIDE SEQUENCE [LARGE SCALE GENOMIC DNA]</scope>
    <source>
        <strain evidence="1 2">TFA</strain>
    </source>
</reference>
<protein>
    <submittedName>
        <fullName evidence="1">Uncharacterized protein</fullName>
    </submittedName>
</protein>